<feature type="transmembrane region" description="Helical" evidence="13">
    <location>
        <begin position="184"/>
        <end position="207"/>
    </location>
</feature>
<dbReference type="InterPro" id="IPR004358">
    <property type="entry name" value="Sig_transdc_His_kin-like_C"/>
</dbReference>
<keyword evidence="6 13" id="KW-0812">Transmembrane</keyword>
<evidence type="ECO:0000256" key="4">
    <source>
        <dbReference type="ARBA" id="ARBA00022553"/>
    </source>
</evidence>
<dbReference type="Proteomes" id="UP000324282">
    <property type="component" value="Unassembled WGS sequence"/>
</dbReference>
<keyword evidence="8 16" id="KW-0418">Kinase</keyword>
<comment type="caution">
    <text evidence="16">The sequence shown here is derived from an EMBL/GenBank/DDBJ whole genome shotgun (WGS) entry which is preliminary data.</text>
</comment>
<dbReference type="InterPro" id="IPR036097">
    <property type="entry name" value="HisK_dim/P_sf"/>
</dbReference>
<evidence type="ECO:0000256" key="6">
    <source>
        <dbReference type="ARBA" id="ARBA00022692"/>
    </source>
</evidence>
<dbReference type="InterPro" id="IPR036890">
    <property type="entry name" value="HATPase_C_sf"/>
</dbReference>
<dbReference type="PROSITE" id="PS50885">
    <property type="entry name" value="HAMP"/>
    <property type="match status" value="1"/>
</dbReference>
<gene>
    <name evidence="16" type="ORF">A9A72_120248</name>
</gene>
<dbReference type="EC" id="2.7.13.3" evidence="3"/>
<keyword evidence="5" id="KW-0808">Transferase</keyword>
<keyword evidence="9" id="KW-0067">ATP-binding</keyword>
<dbReference type="InterPro" id="IPR003660">
    <property type="entry name" value="HAMP_dom"/>
</dbReference>
<evidence type="ECO:0000256" key="11">
    <source>
        <dbReference type="ARBA" id="ARBA00023012"/>
    </source>
</evidence>
<dbReference type="PRINTS" id="PR00344">
    <property type="entry name" value="BCTRLSENSOR"/>
</dbReference>
<dbReference type="PANTHER" id="PTHR45436:SF4">
    <property type="entry name" value="SENSOR PROTEIN PHOQ"/>
    <property type="match status" value="1"/>
</dbReference>
<comment type="catalytic activity">
    <reaction evidence="1">
        <text>ATP + protein L-histidine = ADP + protein N-phospho-L-histidine.</text>
        <dbReference type="EC" id="2.7.13.3"/>
    </reaction>
</comment>
<evidence type="ECO:0000256" key="1">
    <source>
        <dbReference type="ARBA" id="ARBA00000085"/>
    </source>
</evidence>
<evidence type="ECO:0000256" key="5">
    <source>
        <dbReference type="ARBA" id="ARBA00022679"/>
    </source>
</evidence>
<dbReference type="RefSeq" id="WP_148923968.1">
    <property type="nucleotide sequence ID" value="NZ_VNHQ01000010.1"/>
</dbReference>
<dbReference type="SUPFAM" id="SSF47384">
    <property type="entry name" value="Homodimeric domain of signal transducing histidine kinase"/>
    <property type="match status" value="1"/>
</dbReference>
<dbReference type="SMART" id="SM00388">
    <property type="entry name" value="HisKA"/>
    <property type="match status" value="1"/>
</dbReference>
<dbReference type="CDD" id="cd00082">
    <property type="entry name" value="HisKA"/>
    <property type="match status" value="1"/>
</dbReference>
<evidence type="ECO:0000259" key="14">
    <source>
        <dbReference type="PROSITE" id="PS50109"/>
    </source>
</evidence>
<evidence type="ECO:0000313" key="16">
    <source>
        <dbReference type="EMBL" id="TYP66923.1"/>
    </source>
</evidence>
<dbReference type="PANTHER" id="PTHR45436">
    <property type="entry name" value="SENSOR HISTIDINE KINASE YKOH"/>
    <property type="match status" value="1"/>
</dbReference>
<reference evidence="16 17" key="1">
    <citation type="submission" date="2019-07" db="EMBL/GenBank/DDBJ databases">
        <title>Deep subsurface shale carbon reservoir microbial communities from Ohio and West Virginia, USA.</title>
        <authorList>
            <person name="Wrighton K."/>
        </authorList>
    </citation>
    <scope>NUCLEOTIDE SEQUENCE [LARGE SCALE GENOMIC DNA]</scope>
    <source>
        <strain evidence="16 17">NP_8Ht</strain>
    </source>
</reference>
<proteinExistence type="predicted"/>
<organism evidence="16 17">
    <name type="scientific">Stutzerimonas stutzeri</name>
    <name type="common">Pseudomonas stutzeri</name>
    <dbReference type="NCBI Taxonomy" id="316"/>
    <lineage>
        <taxon>Bacteria</taxon>
        <taxon>Pseudomonadati</taxon>
        <taxon>Pseudomonadota</taxon>
        <taxon>Gammaproteobacteria</taxon>
        <taxon>Pseudomonadales</taxon>
        <taxon>Pseudomonadaceae</taxon>
        <taxon>Stutzerimonas</taxon>
    </lineage>
</organism>
<dbReference type="SUPFAM" id="SSF55874">
    <property type="entry name" value="ATPase domain of HSP90 chaperone/DNA topoisomerase II/histidine kinase"/>
    <property type="match status" value="1"/>
</dbReference>
<dbReference type="InterPro" id="IPR003661">
    <property type="entry name" value="HisK_dim/P_dom"/>
</dbReference>
<evidence type="ECO:0000256" key="3">
    <source>
        <dbReference type="ARBA" id="ARBA00012438"/>
    </source>
</evidence>
<dbReference type="InterPro" id="IPR058619">
    <property type="entry name" value="PhoQ/CarS-like_HATPase"/>
</dbReference>
<sequence>MTLRWRRRWRLLARASHNGSLSLRLRLMLGATCLAFLFMLALLPVLQAAFSLAFERVIEERLAADANTLITASRIQAGQLLMPERLPDEEFDLPDARLLGYIYDPQGKRLWQSRSAEDESIDYQPRLRGDVTEFLRVRDAEGAEYFVYDVELRLNNDQRQAFSFVTMQPTSEYRSLFEEFRRQLYLWLGGGLLVLLTLLWLGLTWGFRSLKRLSHELDQVEAGRLDRLSDQHPRELLRLTRSLNRLLDGERRQREQYRNSLGDLAHSLKTPLTVLQSVGEVISSQPHNRDQSRVMRDQIERMSQQIGYQLQRASLGQSGLIRHRAALQPLLVRLCSTLDKVYQDKRVQVELQLPANATLPLEQGALMELLGNLLENAYRLCLHQVRISLQQVDEQLILSVEDDGPGVPADQRARILRRGERLDAQHPGQGIGLAVVKDIIDSYGGELRLDDSDLGGAAFRLHLPLD</sequence>
<feature type="domain" description="Histidine kinase" evidence="14">
    <location>
        <begin position="263"/>
        <end position="466"/>
    </location>
</feature>
<evidence type="ECO:0000256" key="9">
    <source>
        <dbReference type="ARBA" id="ARBA00022840"/>
    </source>
</evidence>
<evidence type="ECO:0000256" key="13">
    <source>
        <dbReference type="SAM" id="Phobius"/>
    </source>
</evidence>
<dbReference type="EMBL" id="VNHQ01000010">
    <property type="protein sequence ID" value="TYP66923.1"/>
    <property type="molecule type" value="Genomic_DNA"/>
</dbReference>
<evidence type="ECO:0000256" key="12">
    <source>
        <dbReference type="ARBA" id="ARBA00023136"/>
    </source>
</evidence>
<keyword evidence="12 13" id="KW-0472">Membrane</keyword>
<dbReference type="Pfam" id="PF02518">
    <property type="entry name" value="HATPase_c"/>
    <property type="match status" value="1"/>
</dbReference>
<dbReference type="PROSITE" id="PS50109">
    <property type="entry name" value="HIS_KIN"/>
    <property type="match status" value="1"/>
</dbReference>
<protein>
    <recommendedName>
        <fullName evidence="3">histidine kinase</fullName>
        <ecNumber evidence="3">2.7.13.3</ecNumber>
    </recommendedName>
</protein>
<feature type="domain" description="HAMP" evidence="15">
    <location>
        <begin position="204"/>
        <end position="255"/>
    </location>
</feature>
<name>A0A5S5BMR0_STUST</name>
<dbReference type="Gene3D" id="3.30.565.10">
    <property type="entry name" value="Histidine kinase-like ATPase, C-terminal domain"/>
    <property type="match status" value="1"/>
</dbReference>
<evidence type="ECO:0000256" key="8">
    <source>
        <dbReference type="ARBA" id="ARBA00022777"/>
    </source>
</evidence>
<dbReference type="OrthoDB" id="9809567at2"/>
<dbReference type="InterPro" id="IPR005467">
    <property type="entry name" value="His_kinase_dom"/>
</dbReference>
<dbReference type="InterPro" id="IPR050428">
    <property type="entry name" value="TCS_sensor_his_kinase"/>
</dbReference>
<evidence type="ECO:0000313" key="17">
    <source>
        <dbReference type="Proteomes" id="UP000324282"/>
    </source>
</evidence>
<keyword evidence="10 13" id="KW-1133">Transmembrane helix</keyword>
<accession>A0A5S5BMR0</accession>
<dbReference type="GO" id="GO:0005886">
    <property type="term" value="C:plasma membrane"/>
    <property type="evidence" value="ECO:0007669"/>
    <property type="project" value="TreeGrafter"/>
</dbReference>
<dbReference type="InterPro" id="IPR003594">
    <property type="entry name" value="HATPase_dom"/>
</dbReference>
<dbReference type="GO" id="GO:0005524">
    <property type="term" value="F:ATP binding"/>
    <property type="evidence" value="ECO:0007669"/>
    <property type="project" value="UniProtKB-KW"/>
</dbReference>
<evidence type="ECO:0000256" key="2">
    <source>
        <dbReference type="ARBA" id="ARBA00004370"/>
    </source>
</evidence>
<dbReference type="GO" id="GO:0000155">
    <property type="term" value="F:phosphorelay sensor kinase activity"/>
    <property type="evidence" value="ECO:0007669"/>
    <property type="project" value="InterPro"/>
</dbReference>
<keyword evidence="7" id="KW-0547">Nucleotide-binding</keyword>
<evidence type="ECO:0000259" key="15">
    <source>
        <dbReference type="PROSITE" id="PS50885"/>
    </source>
</evidence>
<keyword evidence="4" id="KW-0597">Phosphoprotein</keyword>
<dbReference type="CDD" id="cd16954">
    <property type="entry name" value="HATPase_PhoQ-like"/>
    <property type="match status" value="1"/>
</dbReference>
<evidence type="ECO:0000256" key="7">
    <source>
        <dbReference type="ARBA" id="ARBA00022741"/>
    </source>
</evidence>
<dbReference type="SMART" id="SM00387">
    <property type="entry name" value="HATPase_c"/>
    <property type="match status" value="1"/>
</dbReference>
<dbReference type="Pfam" id="PF00512">
    <property type="entry name" value="HisKA"/>
    <property type="match status" value="1"/>
</dbReference>
<dbReference type="AlphaFoldDB" id="A0A5S5BMR0"/>
<comment type="subcellular location">
    <subcellularLocation>
        <location evidence="2">Membrane</location>
    </subcellularLocation>
</comment>
<dbReference type="Gene3D" id="1.10.287.130">
    <property type="match status" value="1"/>
</dbReference>
<evidence type="ECO:0000256" key="10">
    <source>
        <dbReference type="ARBA" id="ARBA00022989"/>
    </source>
</evidence>
<keyword evidence="11" id="KW-0902">Two-component regulatory system</keyword>